<feature type="region of interest" description="Disordered" evidence="1">
    <location>
        <begin position="288"/>
        <end position="405"/>
    </location>
</feature>
<evidence type="ECO:0000313" key="3">
    <source>
        <dbReference type="EMBL" id="MBW3092785.1"/>
    </source>
</evidence>
<feature type="compositionally biased region" description="Basic and acidic residues" evidence="1">
    <location>
        <begin position="321"/>
        <end position="342"/>
    </location>
</feature>
<accession>A0ABS6WGB4</accession>
<proteinExistence type="predicted"/>
<name>A0ABS6WGB4_9BIFI</name>
<dbReference type="Pfam" id="PF17961">
    <property type="entry name" value="Big_8"/>
    <property type="match status" value="1"/>
</dbReference>
<evidence type="ECO:0000259" key="2">
    <source>
        <dbReference type="Pfam" id="PF17961"/>
    </source>
</evidence>
<dbReference type="EMBL" id="JAHBBH010000018">
    <property type="protein sequence ID" value="MBW3092785.1"/>
    <property type="molecule type" value="Genomic_DNA"/>
</dbReference>
<feature type="compositionally biased region" description="Basic and acidic residues" evidence="1">
    <location>
        <begin position="355"/>
        <end position="365"/>
    </location>
</feature>
<reference evidence="3 4" key="1">
    <citation type="submission" date="2021-05" db="EMBL/GenBank/DDBJ databases">
        <title>Phylogenetic classification of ten novel species belonging to the genus Bifidobacterium comprising B. colchicus sp. nov., B. abeli sp. nov., B. bicoloris sp. nov., B. guerezis sp. nov., B. rosaliae sp. nov., B. santillanensis sp. nov., B. argentati sp. nov., B. amazzoni sp. nov., B. pluviali sp. nov., and B. pinnaculum sp. nov.</title>
        <authorList>
            <person name="Lugli G.A."/>
            <person name="Ruiz Garcia L."/>
            <person name="Margolles A."/>
            <person name="Ventura M."/>
        </authorList>
    </citation>
    <scope>NUCLEOTIDE SEQUENCE [LARGE SCALE GENOMIC DNA]</scope>
    <source>
        <strain evidence="3 4">82T10</strain>
    </source>
</reference>
<feature type="compositionally biased region" description="Basic and acidic residues" evidence="1">
    <location>
        <begin position="390"/>
        <end position="405"/>
    </location>
</feature>
<evidence type="ECO:0000313" key="4">
    <source>
        <dbReference type="Proteomes" id="UP000700815"/>
    </source>
</evidence>
<organism evidence="3 4">
    <name type="scientific">Bifidobacterium miconis</name>
    <dbReference type="NCBI Taxonomy" id="2834435"/>
    <lineage>
        <taxon>Bacteria</taxon>
        <taxon>Bacillati</taxon>
        <taxon>Actinomycetota</taxon>
        <taxon>Actinomycetes</taxon>
        <taxon>Bifidobacteriales</taxon>
        <taxon>Bifidobacteriaceae</taxon>
        <taxon>Bifidobacterium</taxon>
    </lineage>
</organism>
<comment type="caution">
    <text evidence="3">The sequence shown here is derived from an EMBL/GenBank/DDBJ whole genome shotgun (WGS) entry which is preliminary data.</text>
</comment>
<keyword evidence="4" id="KW-1185">Reference proteome</keyword>
<evidence type="ECO:0000256" key="1">
    <source>
        <dbReference type="SAM" id="MobiDB-lite"/>
    </source>
</evidence>
<sequence>MDRQEKTGSVCTLLQTLSAVIVVLGMMLASVLVAVPTAQAATTYEIGSSQAPVDKAATIITINGKPYTTGMKVNYGDSVKVQLHWSVPNGTVINEGDQFTYDLPKGITFEKGKTYAIYGDDGVERGSFTVNGSRIVATYTRADTSGGSAGTNIKAYVTVNGTIAESSTGGNNGGKANFEFPGIGDLEVDVNERHGLWAQKNGAISTDDPTVFDFVVEVHSTGSNKNVKLEDTMGNLLTLQPGTLKLYTDANCTQEYTGKWEHADNADLKGFTANIDQMTDGTGALRALQREDQPSGRHRRCQERQGLPRQEQGQVLQRRRHEQEDHRTEHLAKRRLVREQKRQSRHRQGRQRQGIHRDHLDDHRERRSRVQRAQRDDDQGRTWRQPQGADRCREGRVHRRELAEA</sequence>
<feature type="domain" description="SDR-like Ig" evidence="2">
    <location>
        <begin position="73"/>
        <end position="161"/>
    </location>
</feature>
<gene>
    <name evidence="3" type="ORF">KIH79_07535</name>
</gene>
<dbReference type="RefSeq" id="WP_219058836.1">
    <property type="nucleotide sequence ID" value="NZ_JAHBBH010000018.1"/>
</dbReference>
<feature type="compositionally biased region" description="Basic residues" evidence="1">
    <location>
        <begin position="343"/>
        <end position="354"/>
    </location>
</feature>
<protein>
    <recommendedName>
        <fullName evidence="2">SDR-like Ig domain-containing protein</fullName>
    </recommendedName>
</protein>
<dbReference type="InterPro" id="IPR041171">
    <property type="entry name" value="SDR_Ig"/>
</dbReference>
<dbReference type="Proteomes" id="UP000700815">
    <property type="component" value="Unassembled WGS sequence"/>
</dbReference>